<evidence type="ECO:0000313" key="2">
    <source>
        <dbReference type="Proteomes" id="UP000593560"/>
    </source>
</evidence>
<name>A0A7J9IBJ6_9ROSI</name>
<dbReference type="AlphaFoldDB" id="A0A7J9IBJ6"/>
<reference evidence="1 2" key="1">
    <citation type="journal article" date="2019" name="Genome Biol. Evol.">
        <title>Insights into the evolution of the New World diploid cottons (Gossypium, subgenus Houzingenia) based on genome sequencing.</title>
        <authorList>
            <person name="Grover C.E."/>
            <person name="Arick M.A. 2nd"/>
            <person name="Thrash A."/>
            <person name="Conover J.L."/>
            <person name="Sanders W.S."/>
            <person name="Peterson D.G."/>
            <person name="Frelichowski J.E."/>
            <person name="Scheffler J.A."/>
            <person name="Scheffler B.E."/>
            <person name="Wendel J.F."/>
        </authorList>
    </citation>
    <scope>NUCLEOTIDE SEQUENCE [LARGE SCALE GENOMIC DNA]</scope>
    <source>
        <strain evidence="1">0</strain>
        <tissue evidence="1">Leaf</tissue>
    </source>
</reference>
<evidence type="ECO:0000313" key="1">
    <source>
        <dbReference type="EMBL" id="MBA0819512.1"/>
    </source>
</evidence>
<dbReference type="Proteomes" id="UP000593560">
    <property type="component" value="Unassembled WGS sequence"/>
</dbReference>
<gene>
    <name evidence="1" type="ORF">Gohar_021183</name>
</gene>
<keyword evidence="2" id="KW-1185">Reference proteome</keyword>
<sequence length="98" mass="11201">MMLNGAFFTPSGEEASESYIKASSMVARPSSVLTKTAQYAVCKNLTQLQSNMSYVCKQYTGNVEEKKEKTGPDTDHIRYRNQKIKLGFGRREEHEWDK</sequence>
<dbReference type="EMBL" id="JABFAD010330012">
    <property type="protein sequence ID" value="MBA0819512.1"/>
    <property type="molecule type" value="Genomic_DNA"/>
</dbReference>
<proteinExistence type="predicted"/>
<comment type="caution">
    <text evidence="1">The sequence shown here is derived from an EMBL/GenBank/DDBJ whole genome shotgun (WGS) entry which is preliminary data.</text>
</comment>
<protein>
    <submittedName>
        <fullName evidence="1">Uncharacterized protein</fullName>
    </submittedName>
</protein>
<organism evidence="1 2">
    <name type="scientific">Gossypium harknessii</name>
    <dbReference type="NCBI Taxonomy" id="34285"/>
    <lineage>
        <taxon>Eukaryota</taxon>
        <taxon>Viridiplantae</taxon>
        <taxon>Streptophyta</taxon>
        <taxon>Embryophyta</taxon>
        <taxon>Tracheophyta</taxon>
        <taxon>Spermatophyta</taxon>
        <taxon>Magnoliopsida</taxon>
        <taxon>eudicotyledons</taxon>
        <taxon>Gunneridae</taxon>
        <taxon>Pentapetalae</taxon>
        <taxon>rosids</taxon>
        <taxon>malvids</taxon>
        <taxon>Malvales</taxon>
        <taxon>Malvaceae</taxon>
        <taxon>Malvoideae</taxon>
        <taxon>Gossypium</taxon>
    </lineage>
</organism>
<accession>A0A7J9IBJ6</accession>